<dbReference type="InterPro" id="IPR036709">
    <property type="entry name" value="Autotransporte_beta_dom_sf"/>
</dbReference>
<name>A0A5C6RGV7_9BACT</name>
<dbReference type="OrthoDB" id="1494387at2"/>
<feature type="signal peptide" evidence="1">
    <location>
        <begin position="1"/>
        <end position="22"/>
    </location>
</feature>
<protein>
    <recommendedName>
        <fullName evidence="4">Outer membrane protein beta-barrel domain-containing protein</fullName>
    </recommendedName>
</protein>
<evidence type="ECO:0008006" key="4">
    <source>
        <dbReference type="Google" id="ProtNLM"/>
    </source>
</evidence>
<dbReference type="EMBL" id="VOOR01000077">
    <property type="protein sequence ID" value="TXB60553.1"/>
    <property type="molecule type" value="Genomic_DNA"/>
</dbReference>
<feature type="chain" id="PRO_5022722755" description="Outer membrane protein beta-barrel domain-containing protein" evidence="1">
    <location>
        <begin position="23"/>
        <end position="232"/>
    </location>
</feature>
<keyword evidence="3" id="KW-1185">Reference proteome</keyword>
<proteinExistence type="predicted"/>
<dbReference type="RefSeq" id="WP_147169499.1">
    <property type="nucleotide sequence ID" value="NZ_VOOR01000077.1"/>
</dbReference>
<sequence>MPLARFLVFLHFVALHALSASAQTGLNARYAVPAGSSAAFTDASGQEASYYQQAYSFGLDYWIPLGQARIDLLPELNYAFSSHQPAFLPGLPATYRQQWLSFFANLNIYPFDLQGDCDCPTFSKSGNTLQKGFFLQASPGVTAYQSRISGQSPAGGQEQQWSTSWSAGLAAGIDFGLSDFVTLSPMIGYRYFHRHSVAIVKDSPEGPVPDFDPQAISHLWAGLRLGFRFDQR</sequence>
<organism evidence="2 3">
    <name type="scientific">Phaeodactylibacter luteus</name>
    <dbReference type="NCBI Taxonomy" id="1564516"/>
    <lineage>
        <taxon>Bacteria</taxon>
        <taxon>Pseudomonadati</taxon>
        <taxon>Bacteroidota</taxon>
        <taxon>Saprospiria</taxon>
        <taxon>Saprospirales</taxon>
        <taxon>Haliscomenobacteraceae</taxon>
        <taxon>Phaeodactylibacter</taxon>
    </lineage>
</organism>
<accession>A0A5C6RGV7</accession>
<keyword evidence="1" id="KW-0732">Signal</keyword>
<dbReference type="AlphaFoldDB" id="A0A5C6RGV7"/>
<evidence type="ECO:0000256" key="1">
    <source>
        <dbReference type="SAM" id="SignalP"/>
    </source>
</evidence>
<dbReference type="Gene3D" id="2.40.128.130">
    <property type="entry name" value="Autotransporter beta-domain"/>
    <property type="match status" value="1"/>
</dbReference>
<reference evidence="2 3" key="1">
    <citation type="submission" date="2019-08" db="EMBL/GenBank/DDBJ databases">
        <title>Genome of Phaeodactylibacter luteus.</title>
        <authorList>
            <person name="Bowman J.P."/>
        </authorList>
    </citation>
    <scope>NUCLEOTIDE SEQUENCE [LARGE SCALE GENOMIC DNA]</scope>
    <source>
        <strain evidence="2 3">KCTC 42180</strain>
    </source>
</reference>
<evidence type="ECO:0000313" key="2">
    <source>
        <dbReference type="EMBL" id="TXB60553.1"/>
    </source>
</evidence>
<dbReference type="Proteomes" id="UP000321580">
    <property type="component" value="Unassembled WGS sequence"/>
</dbReference>
<comment type="caution">
    <text evidence="2">The sequence shown here is derived from an EMBL/GenBank/DDBJ whole genome shotgun (WGS) entry which is preliminary data.</text>
</comment>
<evidence type="ECO:0000313" key="3">
    <source>
        <dbReference type="Proteomes" id="UP000321580"/>
    </source>
</evidence>
<gene>
    <name evidence="2" type="ORF">FRY97_20525</name>
</gene>